<keyword evidence="8" id="KW-1133">Transmembrane helix</keyword>
<evidence type="ECO:0000256" key="1">
    <source>
        <dbReference type="ARBA" id="ARBA00022670"/>
    </source>
</evidence>
<evidence type="ECO:0000256" key="2">
    <source>
        <dbReference type="ARBA" id="ARBA00022723"/>
    </source>
</evidence>
<dbReference type="KEGG" id="talb:FTW19_02025"/>
<feature type="transmembrane region" description="Helical" evidence="8">
    <location>
        <begin position="256"/>
        <end position="279"/>
    </location>
</feature>
<feature type="transmembrane region" description="Helical" evidence="8">
    <location>
        <begin position="144"/>
        <end position="166"/>
    </location>
</feature>
<feature type="binding site" evidence="7">
    <location>
        <position position="442"/>
    </location>
    <ligand>
        <name>Zn(2+)</name>
        <dbReference type="ChEBI" id="CHEBI:29105"/>
        <note>catalytic</note>
    </ligand>
</feature>
<evidence type="ECO:0000256" key="6">
    <source>
        <dbReference type="PIRSR" id="PIRSR627057-1"/>
    </source>
</evidence>
<dbReference type="AlphaFoldDB" id="A0A5B9E4I6"/>
<dbReference type="PANTHER" id="PTHR10120">
    <property type="entry name" value="CAAX PRENYL PROTEASE 1"/>
    <property type="match status" value="1"/>
</dbReference>
<keyword evidence="1" id="KW-0645">Protease</keyword>
<accession>A0A5B9E4I6</accession>
<organism evidence="11 12">
    <name type="scientific">Terriglobus albidus</name>
    <dbReference type="NCBI Taxonomy" id="1592106"/>
    <lineage>
        <taxon>Bacteria</taxon>
        <taxon>Pseudomonadati</taxon>
        <taxon>Acidobacteriota</taxon>
        <taxon>Terriglobia</taxon>
        <taxon>Terriglobales</taxon>
        <taxon>Acidobacteriaceae</taxon>
        <taxon>Terriglobus</taxon>
    </lineage>
</organism>
<keyword evidence="4 7" id="KW-0862">Zinc</keyword>
<dbReference type="Gene3D" id="3.30.2010.10">
    <property type="entry name" value="Metalloproteases ('zincins'), catalytic domain"/>
    <property type="match status" value="1"/>
</dbReference>
<evidence type="ECO:0000256" key="7">
    <source>
        <dbReference type="PIRSR" id="PIRSR627057-2"/>
    </source>
</evidence>
<feature type="transmembrane region" description="Helical" evidence="8">
    <location>
        <begin position="186"/>
        <end position="207"/>
    </location>
</feature>
<comment type="cofactor">
    <cofactor evidence="7">
        <name>Zn(2+)</name>
        <dbReference type="ChEBI" id="CHEBI:29105"/>
    </cofactor>
    <text evidence="7">Binds 1 zinc ion per subunit.</text>
</comment>
<dbReference type="GO" id="GO:0071586">
    <property type="term" value="P:CAAX-box protein processing"/>
    <property type="evidence" value="ECO:0007669"/>
    <property type="project" value="InterPro"/>
</dbReference>
<sequence length="526" mass="58878">MARLSSVCMVSSNADGCGVEGAPEAETTAGATADAIARSVQIDFKDIRGRVRCECIGIWAAPLAPETRRCNNRSTLTETRQRLMTFRRLSWLFVVLFATVFPCVRAETPAVVTAEQAARSGPMLYSLPPQKMQQAVALHRQRTILSWLSPTADIAILLVLLSAGYFRRVRTWIERYALRRWVKGILFLGAMLVTVSVLKLPLAMYGHQLAVRYGLSVQHWGSWFADWGKGVALRTGLVVLVGLGVYWLIRRFPRTWWWWLWVAMLPCIVFMVFIAPVFIDPLFNKFEPLERSNPALVAQLEKVVERSGVAIPTERMFLMKASEKVTGLNAYVTGVGASKRVVVWDTTIARATPDEIAFVFGHEAGHYVMQHLWLGMGATALLVLVLLPLGVRAERAMIRRFGARWGISAETEWASAPVLLLVSVLLIQISDPIGNTISRTLEHNADIYGQEVIHGIVADPQRAAVHGFQVLGETSLDDPRPHPFEEFWSEGHPPIWFRTNFANAYDPWRVGMEPKYFPKTDVGGAR</sequence>
<keyword evidence="5" id="KW-0482">Metalloprotease</keyword>
<feature type="transmembrane region" description="Helical" evidence="8">
    <location>
        <begin position="372"/>
        <end position="391"/>
    </location>
</feature>
<evidence type="ECO:0000256" key="4">
    <source>
        <dbReference type="ARBA" id="ARBA00022833"/>
    </source>
</evidence>
<proteinExistence type="predicted"/>
<evidence type="ECO:0000259" key="9">
    <source>
        <dbReference type="Pfam" id="PF01435"/>
    </source>
</evidence>
<dbReference type="CDD" id="cd07343">
    <property type="entry name" value="M48A_Zmpste24p_like"/>
    <property type="match status" value="1"/>
</dbReference>
<keyword evidence="3" id="KW-0378">Hydrolase</keyword>
<evidence type="ECO:0000313" key="11">
    <source>
        <dbReference type="EMBL" id="QEE26888.1"/>
    </source>
</evidence>
<gene>
    <name evidence="11" type="ORF">FTW19_02025</name>
</gene>
<dbReference type="Pfam" id="PF01435">
    <property type="entry name" value="Peptidase_M48"/>
    <property type="match status" value="1"/>
</dbReference>
<name>A0A5B9E4I6_9BACT</name>
<evidence type="ECO:0000259" key="10">
    <source>
        <dbReference type="Pfam" id="PF16491"/>
    </source>
</evidence>
<protein>
    <submittedName>
        <fullName evidence="11">M48 family metallopeptidase</fullName>
    </submittedName>
</protein>
<dbReference type="GO" id="GO:0004222">
    <property type="term" value="F:metalloendopeptidase activity"/>
    <property type="evidence" value="ECO:0007669"/>
    <property type="project" value="InterPro"/>
</dbReference>
<feature type="transmembrane region" description="Helical" evidence="8">
    <location>
        <begin position="227"/>
        <end position="249"/>
    </location>
</feature>
<dbReference type="Pfam" id="PF16491">
    <property type="entry name" value="Peptidase_M48_N"/>
    <property type="match status" value="1"/>
</dbReference>
<feature type="binding site" evidence="7">
    <location>
        <position position="366"/>
    </location>
    <ligand>
        <name>Zn(2+)</name>
        <dbReference type="ChEBI" id="CHEBI:29105"/>
        <note>catalytic</note>
    </ligand>
</feature>
<keyword evidence="12" id="KW-1185">Reference proteome</keyword>
<feature type="domain" description="Peptidase M48" evidence="9">
    <location>
        <begin position="292"/>
        <end position="498"/>
    </location>
</feature>
<reference evidence="11 12" key="1">
    <citation type="submission" date="2019-08" db="EMBL/GenBank/DDBJ databases">
        <title>Complete genome sequence of Terriglobus albidus strain ORNL.</title>
        <authorList>
            <person name="Podar M."/>
        </authorList>
    </citation>
    <scope>NUCLEOTIDE SEQUENCE [LARGE SCALE GENOMIC DNA]</scope>
    <source>
        <strain evidence="11 12">ORNL</strain>
    </source>
</reference>
<dbReference type="InterPro" id="IPR027057">
    <property type="entry name" value="CAXX_Prtase_1"/>
</dbReference>
<dbReference type="InterPro" id="IPR032456">
    <property type="entry name" value="Peptidase_M48_N"/>
</dbReference>
<feature type="domain" description="CAAX prenyl protease 1 N-terminal" evidence="10">
    <location>
        <begin position="127"/>
        <end position="285"/>
    </location>
</feature>
<feature type="active site" description="Proton donor" evidence="6">
    <location>
        <position position="446"/>
    </location>
</feature>
<dbReference type="GO" id="GO:0046872">
    <property type="term" value="F:metal ion binding"/>
    <property type="evidence" value="ECO:0007669"/>
    <property type="project" value="UniProtKB-KW"/>
</dbReference>
<evidence type="ECO:0000256" key="5">
    <source>
        <dbReference type="ARBA" id="ARBA00023049"/>
    </source>
</evidence>
<evidence type="ECO:0000256" key="3">
    <source>
        <dbReference type="ARBA" id="ARBA00022801"/>
    </source>
</evidence>
<feature type="transmembrane region" description="Helical" evidence="8">
    <location>
        <begin position="89"/>
        <end position="107"/>
    </location>
</feature>
<feature type="active site" evidence="6">
    <location>
        <position position="363"/>
    </location>
</feature>
<keyword evidence="2 7" id="KW-0479">Metal-binding</keyword>
<feature type="binding site" evidence="7">
    <location>
        <position position="362"/>
    </location>
    <ligand>
        <name>Zn(2+)</name>
        <dbReference type="ChEBI" id="CHEBI:29105"/>
        <note>catalytic</note>
    </ligand>
</feature>
<dbReference type="Proteomes" id="UP000321820">
    <property type="component" value="Chromosome"/>
</dbReference>
<keyword evidence="8" id="KW-0472">Membrane</keyword>
<dbReference type="EMBL" id="CP042806">
    <property type="protein sequence ID" value="QEE26888.1"/>
    <property type="molecule type" value="Genomic_DNA"/>
</dbReference>
<keyword evidence="8" id="KW-0812">Transmembrane</keyword>
<dbReference type="OrthoDB" id="9781930at2"/>
<evidence type="ECO:0000313" key="12">
    <source>
        <dbReference type="Proteomes" id="UP000321820"/>
    </source>
</evidence>
<dbReference type="InterPro" id="IPR001915">
    <property type="entry name" value="Peptidase_M48"/>
</dbReference>
<evidence type="ECO:0000256" key="8">
    <source>
        <dbReference type="SAM" id="Phobius"/>
    </source>
</evidence>